<keyword evidence="2" id="KW-1185">Reference proteome</keyword>
<dbReference type="AlphaFoldDB" id="A0A0F5IDC2"/>
<dbReference type="STRING" id="1221996.QY95_02153"/>
<sequence length="43" mass="5184">MSTFPSFSYKKRKYKEGKYAMFYFVTIAKIRYDKSSDSIKNEV</sequence>
<organism evidence="1 2">
    <name type="scientific">Bacillus thermotolerans</name>
    <name type="common">Quasibacillus thermotolerans</name>
    <dbReference type="NCBI Taxonomy" id="1221996"/>
    <lineage>
        <taxon>Bacteria</taxon>
        <taxon>Bacillati</taxon>
        <taxon>Bacillota</taxon>
        <taxon>Bacilli</taxon>
        <taxon>Bacillales</taxon>
        <taxon>Bacillaceae</taxon>
        <taxon>Bacillus</taxon>
    </lineage>
</organism>
<evidence type="ECO:0000313" key="1">
    <source>
        <dbReference type="EMBL" id="KKB43167.1"/>
    </source>
</evidence>
<dbReference type="EMBL" id="JWIR02000004">
    <property type="protein sequence ID" value="KKB43167.1"/>
    <property type="molecule type" value="Genomic_DNA"/>
</dbReference>
<proteinExistence type="predicted"/>
<reference evidence="1" key="1">
    <citation type="submission" date="2015-02" db="EMBL/GenBank/DDBJ databases">
        <title>Genome Assembly of Bacillaceae bacterium MTCC 8252.</title>
        <authorList>
            <person name="Verma A."/>
            <person name="Khatri I."/>
            <person name="Mual P."/>
            <person name="Subramanian S."/>
            <person name="Krishnamurthi S."/>
        </authorList>
    </citation>
    <scope>NUCLEOTIDE SEQUENCE [LARGE SCALE GENOMIC DNA]</scope>
    <source>
        <strain evidence="1">MTCC 8252</strain>
    </source>
</reference>
<gene>
    <name evidence="1" type="ORF">QY95_02153</name>
</gene>
<dbReference type="Proteomes" id="UP000031563">
    <property type="component" value="Unassembled WGS sequence"/>
</dbReference>
<accession>A0A0F5IDC2</accession>
<name>A0A0F5IDC2_BACTR</name>
<evidence type="ECO:0000313" key="2">
    <source>
        <dbReference type="Proteomes" id="UP000031563"/>
    </source>
</evidence>
<comment type="caution">
    <text evidence="1">The sequence shown here is derived from an EMBL/GenBank/DDBJ whole genome shotgun (WGS) entry which is preliminary data.</text>
</comment>
<protein>
    <submittedName>
        <fullName evidence="1">Uncharacterized protein</fullName>
    </submittedName>
</protein>